<keyword evidence="2" id="KW-1185">Reference proteome</keyword>
<evidence type="ECO:0000313" key="2">
    <source>
        <dbReference type="Proteomes" id="UP000251213"/>
    </source>
</evidence>
<comment type="caution">
    <text evidence="1">The sequence shown here is derived from an EMBL/GenBank/DDBJ whole genome shotgun (WGS) entry which is preliminary data.</text>
</comment>
<dbReference type="AlphaFoldDB" id="A0A364K1V0"/>
<name>A0A364K1V0_9BACL</name>
<dbReference type="EMBL" id="QJKK01000011">
    <property type="protein sequence ID" value="RAL22001.1"/>
    <property type="molecule type" value="Genomic_DNA"/>
</dbReference>
<reference evidence="1 2" key="2">
    <citation type="submission" date="2018-06" db="EMBL/GenBank/DDBJ databases">
        <authorList>
            <person name="Zhirakovskaya E."/>
        </authorList>
    </citation>
    <scope>NUCLEOTIDE SEQUENCE [LARGE SCALE GENOMIC DNA]</scope>
    <source>
        <strain evidence="1 2">FBKL4.011</strain>
    </source>
</reference>
<proteinExistence type="predicted"/>
<dbReference type="Proteomes" id="UP000251213">
    <property type="component" value="Unassembled WGS sequence"/>
</dbReference>
<gene>
    <name evidence="1" type="ORF">DL897_15580</name>
</gene>
<sequence length="174" mass="20314">MMPSFESFIKGHKPAIYENSLCPLFSKVLPDLLLKYPFINGDNIALNDEGETYLFFDNEELKESFENQLSDITKGSLEFHRLLGRTLGYPPKAVDFYIHKEVNSQLSQRSVGLYYMGVNCSSDVLDLDENCQWLWEHYPSHEQLQIRIDSSFYKVDYCDFDRLHQLKRLAKVAV</sequence>
<evidence type="ECO:0000313" key="1">
    <source>
        <dbReference type="EMBL" id="RAL22001.1"/>
    </source>
</evidence>
<organism evidence="1 2">
    <name type="scientific">Thermoflavimicrobium daqui</name>
    <dbReference type="NCBI Taxonomy" id="2137476"/>
    <lineage>
        <taxon>Bacteria</taxon>
        <taxon>Bacillati</taxon>
        <taxon>Bacillota</taxon>
        <taxon>Bacilli</taxon>
        <taxon>Bacillales</taxon>
        <taxon>Thermoactinomycetaceae</taxon>
        <taxon>Thermoflavimicrobium</taxon>
    </lineage>
</organism>
<dbReference type="RefSeq" id="WP_113660043.1">
    <property type="nucleotide sequence ID" value="NZ_KZ845673.1"/>
</dbReference>
<dbReference type="OrthoDB" id="2989561at2"/>
<reference evidence="1 2" key="1">
    <citation type="submission" date="2018-06" db="EMBL/GenBank/DDBJ databases">
        <title>Thermoflavimicrobium daqus sp. nov., a thermophilic microbe isolated from Moutai-flavour Daqu.</title>
        <authorList>
            <person name="Wang X."/>
            <person name="Zhou H."/>
        </authorList>
    </citation>
    <scope>NUCLEOTIDE SEQUENCE [LARGE SCALE GENOMIC DNA]</scope>
    <source>
        <strain evidence="1 2">FBKL4.011</strain>
    </source>
</reference>
<protein>
    <submittedName>
        <fullName evidence="1">Uncharacterized protein</fullName>
    </submittedName>
</protein>
<accession>A0A364K1V0</accession>